<sequence length="55" mass="6117">MGEMCIAKIYVIQNKVWPCSIAIFLALLALSPQPANAKSTATCQQYCIKLNHFCQ</sequence>
<protein>
    <submittedName>
        <fullName evidence="2">Uncharacterized protein</fullName>
    </submittedName>
</protein>
<keyword evidence="1" id="KW-0732">Signal</keyword>
<name>A0A0E9UEN5_ANGAN</name>
<dbReference type="EMBL" id="GBXM01045174">
    <property type="protein sequence ID" value="JAH63403.1"/>
    <property type="molecule type" value="Transcribed_RNA"/>
</dbReference>
<reference evidence="2" key="2">
    <citation type="journal article" date="2015" name="Fish Shellfish Immunol.">
        <title>Early steps in the European eel (Anguilla anguilla)-Vibrio vulnificus interaction in the gills: Role of the RtxA13 toxin.</title>
        <authorList>
            <person name="Callol A."/>
            <person name="Pajuelo D."/>
            <person name="Ebbesson L."/>
            <person name="Teles M."/>
            <person name="MacKenzie S."/>
            <person name="Amaro C."/>
        </authorList>
    </citation>
    <scope>NUCLEOTIDE SEQUENCE</scope>
</reference>
<feature type="chain" id="PRO_5002433505" evidence="1">
    <location>
        <begin position="38"/>
        <end position="55"/>
    </location>
</feature>
<dbReference type="AlphaFoldDB" id="A0A0E9UEN5"/>
<evidence type="ECO:0000313" key="2">
    <source>
        <dbReference type="EMBL" id="JAH63403.1"/>
    </source>
</evidence>
<accession>A0A0E9UEN5</accession>
<feature type="signal peptide" evidence="1">
    <location>
        <begin position="1"/>
        <end position="37"/>
    </location>
</feature>
<organism evidence="2">
    <name type="scientific">Anguilla anguilla</name>
    <name type="common">European freshwater eel</name>
    <name type="synonym">Muraena anguilla</name>
    <dbReference type="NCBI Taxonomy" id="7936"/>
    <lineage>
        <taxon>Eukaryota</taxon>
        <taxon>Metazoa</taxon>
        <taxon>Chordata</taxon>
        <taxon>Craniata</taxon>
        <taxon>Vertebrata</taxon>
        <taxon>Euteleostomi</taxon>
        <taxon>Actinopterygii</taxon>
        <taxon>Neopterygii</taxon>
        <taxon>Teleostei</taxon>
        <taxon>Anguilliformes</taxon>
        <taxon>Anguillidae</taxon>
        <taxon>Anguilla</taxon>
    </lineage>
</organism>
<evidence type="ECO:0000256" key="1">
    <source>
        <dbReference type="SAM" id="SignalP"/>
    </source>
</evidence>
<proteinExistence type="predicted"/>
<reference evidence="2" key="1">
    <citation type="submission" date="2014-11" db="EMBL/GenBank/DDBJ databases">
        <authorList>
            <person name="Amaro Gonzalez C."/>
        </authorList>
    </citation>
    <scope>NUCLEOTIDE SEQUENCE</scope>
</reference>